<evidence type="ECO:0000313" key="2">
    <source>
        <dbReference type="Proteomes" id="UP000789405"/>
    </source>
</evidence>
<dbReference type="Proteomes" id="UP000789405">
    <property type="component" value="Unassembled WGS sequence"/>
</dbReference>
<keyword evidence="2" id="KW-1185">Reference proteome</keyword>
<gene>
    <name evidence="1" type="ORF">DERYTH_LOCUS12922</name>
</gene>
<organism evidence="1 2">
    <name type="scientific">Dentiscutata erythropus</name>
    <dbReference type="NCBI Taxonomy" id="1348616"/>
    <lineage>
        <taxon>Eukaryota</taxon>
        <taxon>Fungi</taxon>
        <taxon>Fungi incertae sedis</taxon>
        <taxon>Mucoromycota</taxon>
        <taxon>Glomeromycotina</taxon>
        <taxon>Glomeromycetes</taxon>
        <taxon>Diversisporales</taxon>
        <taxon>Gigasporaceae</taxon>
        <taxon>Dentiscutata</taxon>
    </lineage>
</organism>
<dbReference type="EMBL" id="CAJVPY010008720">
    <property type="protein sequence ID" value="CAG8699944.1"/>
    <property type="molecule type" value="Genomic_DNA"/>
</dbReference>
<name>A0A9N9HPQ7_9GLOM</name>
<proteinExistence type="predicted"/>
<protein>
    <submittedName>
        <fullName evidence="1">6794_t:CDS:1</fullName>
    </submittedName>
</protein>
<dbReference type="AlphaFoldDB" id="A0A9N9HPQ7"/>
<reference evidence="1" key="1">
    <citation type="submission" date="2021-06" db="EMBL/GenBank/DDBJ databases">
        <authorList>
            <person name="Kallberg Y."/>
            <person name="Tangrot J."/>
            <person name="Rosling A."/>
        </authorList>
    </citation>
    <scope>NUCLEOTIDE SEQUENCE</scope>
    <source>
        <strain evidence="1">MA453B</strain>
    </source>
</reference>
<sequence length="127" mass="14776">MTKLSPEIRVTSLVNQHNHVLLPDTALYDPKCHKLSNEIIEKIKFYVTKGNMGSKQIYPLLVANFPEQFICKKDLYNTIQKFKALYAQCQGDVQHIINKLLMLKDQEPGWIINTRLDPFDNRLVSLF</sequence>
<evidence type="ECO:0000313" key="1">
    <source>
        <dbReference type="EMBL" id="CAG8699944.1"/>
    </source>
</evidence>
<comment type="caution">
    <text evidence="1">The sequence shown here is derived from an EMBL/GenBank/DDBJ whole genome shotgun (WGS) entry which is preliminary data.</text>
</comment>
<dbReference type="OrthoDB" id="2437872at2759"/>
<accession>A0A9N9HPQ7</accession>